<evidence type="ECO:0000313" key="2">
    <source>
        <dbReference type="EMBL" id="KTD36736.1"/>
    </source>
</evidence>
<evidence type="ECO:0000259" key="1">
    <source>
        <dbReference type="Pfam" id="PF01243"/>
    </source>
</evidence>
<dbReference type="RefSeq" id="WP_083503792.1">
    <property type="nucleotide sequence ID" value="NZ_CAAAIF010000006.1"/>
</dbReference>
<dbReference type="OrthoDB" id="5637463at2"/>
<accession>A0A0W0WWP4</accession>
<dbReference type="Gene3D" id="2.30.110.10">
    <property type="entry name" value="Electron Transport, Fmn-binding Protein, Chain A"/>
    <property type="match status" value="1"/>
</dbReference>
<sequence length="178" mass="21021">MNSDELIILLKNQLKDWFNFPRNPIFGQVTTVYNELPYVRTMHLYDFTSRGSLVFLTSTLSGKWQHLTKNTHIALCLMNADYGQILVEGTALLHNRKTNLPLTTLYWENYLEEYWQNFYISEGTNELKETIPSSFGIVEVVPKAWEILEINKLDFIKGTRKKYILQERMWQVKQLPII</sequence>
<comment type="caution">
    <text evidence="2">The sequence shown here is derived from an EMBL/GenBank/DDBJ whole genome shotgun (WGS) entry which is preliminary data.</text>
</comment>
<dbReference type="SUPFAM" id="SSF50475">
    <property type="entry name" value="FMN-binding split barrel"/>
    <property type="match status" value="1"/>
</dbReference>
<keyword evidence="3" id="KW-1185">Reference proteome</keyword>
<name>A0A0W0WWP4_9GAMM</name>
<reference evidence="2 3" key="1">
    <citation type="submission" date="2015-11" db="EMBL/GenBank/DDBJ databases">
        <title>Genomic analysis of 38 Legionella species identifies large and diverse effector repertoires.</title>
        <authorList>
            <person name="Burstein D."/>
            <person name="Amaro F."/>
            <person name="Zusman T."/>
            <person name="Lifshitz Z."/>
            <person name="Cohen O."/>
            <person name="Gilbert J.A."/>
            <person name="Pupko T."/>
            <person name="Shuman H.A."/>
            <person name="Segal G."/>
        </authorList>
    </citation>
    <scope>NUCLEOTIDE SEQUENCE [LARGE SCALE GENOMIC DNA]</scope>
    <source>
        <strain evidence="2 3">ATCC 49506</strain>
    </source>
</reference>
<dbReference type="Proteomes" id="UP000054725">
    <property type="component" value="Unassembled WGS sequence"/>
</dbReference>
<dbReference type="Pfam" id="PF01243">
    <property type="entry name" value="PNPOx_N"/>
    <property type="match status" value="1"/>
</dbReference>
<dbReference type="EMBL" id="LNYO01000013">
    <property type="protein sequence ID" value="KTD36736.1"/>
    <property type="molecule type" value="Genomic_DNA"/>
</dbReference>
<dbReference type="InterPro" id="IPR012349">
    <property type="entry name" value="Split_barrel_FMN-bd"/>
</dbReference>
<feature type="domain" description="Pyridoxamine 5'-phosphate oxidase N-terminal" evidence="1">
    <location>
        <begin position="20"/>
        <end position="146"/>
    </location>
</feature>
<organism evidence="2 3">
    <name type="scientific">Legionella nautarum</name>
    <dbReference type="NCBI Taxonomy" id="45070"/>
    <lineage>
        <taxon>Bacteria</taxon>
        <taxon>Pseudomonadati</taxon>
        <taxon>Pseudomonadota</taxon>
        <taxon>Gammaproteobacteria</taxon>
        <taxon>Legionellales</taxon>
        <taxon>Legionellaceae</taxon>
        <taxon>Legionella</taxon>
    </lineage>
</organism>
<dbReference type="InterPro" id="IPR011576">
    <property type="entry name" value="Pyridox_Oxase_N"/>
</dbReference>
<protein>
    <submittedName>
        <fullName evidence="2">Pyridoxamine 5'-phosphate oxidase</fullName>
    </submittedName>
</protein>
<dbReference type="AlphaFoldDB" id="A0A0W0WWP4"/>
<gene>
    <name evidence="2" type="ORF">Lnau_1720</name>
</gene>
<evidence type="ECO:0000313" key="3">
    <source>
        <dbReference type="Proteomes" id="UP000054725"/>
    </source>
</evidence>
<proteinExistence type="predicted"/>
<dbReference type="PATRIC" id="fig|45070.6.peg.1802"/>